<feature type="compositionally biased region" description="Low complexity" evidence="9">
    <location>
        <begin position="54"/>
        <end position="76"/>
    </location>
</feature>
<dbReference type="EMBL" id="JAEFCI010004862">
    <property type="protein sequence ID" value="KAG5460680.1"/>
    <property type="molecule type" value="Genomic_DNA"/>
</dbReference>
<feature type="compositionally biased region" description="Pro residues" evidence="9">
    <location>
        <begin position="17"/>
        <end position="36"/>
    </location>
</feature>
<sequence length="535" mass="58831">TRVALRFGGWVVGLVVPAPPPPRRLPRPPSLSPPPPLRRDETLPRGDAARKAGARQGALGLRAARGFARVPGAAAAEGGGRRRRRRARPRRPRAGNGHARIRASRRRRQRREPPKVYNPKAAGSRHAAAHPPPPPPRRLAEKARTDTPRESPSEEEGEREWERASTGPLTTLVRLAPPPPDPHTPEGYACSTPTPILTAGRRRGKERRGRAAANLQSLSRSRAWTIRGWSARALHARDRLGGTVPEEASGHRLLETVGRRRRSRRGRGGSRKRHGRAEEESRRRLRRRSGARPARPTGAPRQSGRRAPRRRARSAGEAAVSPGRRRPVVAATGQMARPRRPGVLRDVPRGGPPRPAAGRGQRGGRQRGAPDVVAARGRVRVFWPRHGRALRRLRRRTLSKERQSGEGGGQAFVFRQKGARVNGFRVEADETVTFLSEDDVLTAVRQHETKRGNKTLDGSVDPTADLSFNLTLTDDQREAKSKVALPYLKAQGQAARRFSRRESVGVQGAGGGTIFYAPDAADDFDEDDPDDDLDI</sequence>
<feature type="compositionally biased region" description="Basic and acidic residues" evidence="9">
    <location>
        <begin position="37"/>
        <end position="50"/>
    </location>
</feature>
<feature type="compositionally biased region" description="Basic residues" evidence="9">
    <location>
        <begin position="200"/>
        <end position="210"/>
    </location>
</feature>
<evidence type="ECO:0000256" key="6">
    <source>
        <dbReference type="ARBA" id="ARBA00022490"/>
    </source>
</evidence>
<dbReference type="OrthoDB" id="166907at2759"/>
<feature type="compositionally biased region" description="Basic residues" evidence="9">
    <location>
        <begin position="81"/>
        <end position="110"/>
    </location>
</feature>
<feature type="region of interest" description="Disordered" evidence="9">
    <location>
        <begin position="240"/>
        <end position="370"/>
    </location>
</feature>
<accession>A0A8H7ZWG5</accession>
<dbReference type="Pfam" id="PF10483">
    <property type="entry name" value="Elong_Iki1"/>
    <property type="match status" value="1"/>
</dbReference>
<dbReference type="PANTHER" id="PTHR15641:SF1">
    <property type="entry name" value="ELONGATOR COMPLEX PROTEIN 5"/>
    <property type="match status" value="1"/>
</dbReference>
<evidence type="ECO:0000256" key="3">
    <source>
        <dbReference type="ARBA" id="ARBA00005043"/>
    </source>
</evidence>
<dbReference type="GO" id="GO:0005634">
    <property type="term" value="C:nucleus"/>
    <property type="evidence" value="ECO:0007669"/>
    <property type="project" value="UniProtKB-SubCell"/>
</dbReference>
<feature type="region of interest" description="Disordered" evidence="9">
    <location>
        <begin position="15"/>
        <end position="222"/>
    </location>
</feature>
<evidence type="ECO:0000313" key="11">
    <source>
        <dbReference type="Proteomes" id="UP000673691"/>
    </source>
</evidence>
<dbReference type="UniPathway" id="UPA00988"/>
<name>A0A8H7ZWG5_9FUNG</name>
<proteinExistence type="inferred from homology"/>
<evidence type="ECO:0000256" key="2">
    <source>
        <dbReference type="ARBA" id="ARBA00004496"/>
    </source>
</evidence>
<comment type="similarity">
    <text evidence="4">Belongs to the ELP5 family.</text>
</comment>
<feature type="non-terminal residue" evidence="10">
    <location>
        <position position="1"/>
    </location>
</feature>
<keyword evidence="8" id="KW-0539">Nucleus</keyword>
<feature type="compositionally biased region" description="Basic and acidic residues" evidence="9">
    <location>
        <begin position="248"/>
        <end position="258"/>
    </location>
</feature>
<feature type="compositionally biased region" description="Basic residues" evidence="9">
    <location>
        <begin position="259"/>
        <end position="275"/>
    </location>
</feature>
<evidence type="ECO:0000313" key="10">
    <source>
        <dbReference type="EMBL" id="KAG5460680.1"/>
    </source>
</evidence>
<organism evidence="10 11">
    <name type="scientific">Olpidium bornovanus</name>
    <dbReference type="NCBI Taxonomy" id="278681"/>
    <lineage>
        <taxon>Eukaryota</taxon>
        <taxon>Fungi</taxon>
        <taxon>Fungi incertae sedis</taxon>
        <taxon>Olpidiomycota</taxon>
        <taxon>Olpidiomycotina</taxon>
        <taxon>Olpidiomycetes</taxon>
        <taxon>Olpidiales</taxon>
        <taxon>Olpidiaceae</taxon>
        <taxon>Olpidium</taxon>
    </lineage>
</organism>
<reference evidence="10 11" key="1">
    <citation type="journal article" name="Sci. Rep.">
        <title>Genome-scale phylogenetic analyses confirm Olpidium as the closest living zoosporic fungus to the non-flagellated, terrestrial fungi.</title>
        <authorList>
            <person name="Chang Y."/>
            <person name="Rochon D."/>
            <person name="Sekimoto S."/>
            <person name="Wang Y."/>
            <person name="Chovatia M."/>
            <person name="Sandor L."/>
            <person name="Salamov A."/>
            <person name="Grigoriev I.V."/>
            <person name="Stajich J.E."/>
            <person name="Spatafora J.W."/>
        </authorList>
    </citation>
    <scope>NUCLEOTIDE SEQUENCE [LARGE SCALE GENOMIC DNA]</scope>
    <source>
        <strain evidence="10">S191</strain>
    </source>
</reference>
<feature type="compositionally biased region" description="Basic and acidic residues" evidence="9">
    <location>
        <begin position="138"/>
        <end position="152"/>
    </location>
</feature>
<dbReference type="GO" id="GO:0005829">
    <property type="term" value="C:cytosol"/>
    <property type="evidence" value="ECO:0007669"/>
    <property type="project" value="TreeGrafter"/>
</dbReference>
<dbReference type="Proteomes" id="UP000673691">
    <property type="component" value="Unassembled WGS sequence"/>
</dbReference>
<dbReference type="GO" id="GO:0000049">
    <property type="term" value="F:tRNA binding"/>
    <property type="evidence" value="ECO:0007669"/>
    <property type="project" value="TreeGrafter"/>
</dbReference>
<comment type="caution">
    <text evidence="10">The sequence shown here is derived from an EMBL/GenBank/DDBJ whole genome shotgun (WGS) entry which is preliminary data.</text>
</comment>
<gene>
    <name evidence="10" type="ORF">BJ554DRAFT_7234</name>
</gene>
<evidence type="ECO:0000256" key="9">
    <source>
        <dbReference type="SAM" id="MobiDB-lite"/>
    </source>
</evidence>
<keyword evidence="6" id="KW-0963">Cytoplasm</keyword>
<comment type="subcellular location">
    <subcellularLocation>
        <location evidence="2">Cytoplasm</location>
    </subcellularLocation>
    <subcellularLocation>
        <location evidence="1">Nucleus</location>
    </subcellularLocation>
</comment>
<keyword evidence="7" id="KW-0819">tRNA processing</keyword>
<dbReference type="GO" id="GO:0002098">
    <property type="term" value="P:tRNA wobble uridine modification"/>
    <property type="evidence" value="ECO:0007669"/>
    <property type="project" value="InterPro"/>
</dbReference>
<evidence type="ECO:0000256" key="7">
    <source>
        <dbReference type="ARBA" id="ARBA00022694"/>
    </source>
</evidence>
<keyword evidence="11" id="KW-1185">Reference proteome</keyword>
<protein>
    <recommendedName>
        <fullName evidence="5">Elongator complex protein 5</fullName>
    </recommendedName>
</protein>
<feature type="compositionally biased region" description="Basic residues" evidence="9">
    <location>
        <begin position="303"/>
        <end position="313"/>
    </location>
</feature>
<evidence type="ECO:0000256" key="5">
    <source>
        <dbReference type="ARBA" id="ARBA00020264"/>
    </source>
</evidence>
<dbReference type="PANTHER" id="PTHR15641">
    <property type="entry name" value="ELONGATOR COMPLEX PROTEIN 5"/>
    <property type="match status" value="1"/>
</dbReference>
<evidence type="ECO:0000256" key="8">
    <source>
        <dbReference type="ARBA" id="ARBA00023242"/>
    </source>
</evidence>
<feature type="region of interest" description="Disordered" evidence="9">
    <location>
        <begin position="509"/>
        <end position="535"/>
    </location>
</feature>
<dbReference type="AlphaFoldDB" id="A0A8H7ZWG5"/>
<feature type="compositionally biased region" description="Low complexity" evidence="9">
    <location>
        <begin position="291"/>
        <end position="302"/>
    </location>
</feature>
<dbReference type="InterPro" id="IPR019519">
    <property type="entry name" value="Elp5"/>
</dbReference>
<comment type="pathway">
    <text evidence="3">tRNA modification; 5-methoxycarbonylmethyl-2-thiouridine-tRNA biosynthesis.</text>
</comment>
<dbReference type="GO" id="GO:0033588">
    <property type="term" value="C:elongator holoenzyme complex"/>
    <property type="evidence" value="ECO:0007669"/>
    <property type="project" value="InterPro"/>
</dbReference>
<evidence type="ECO:0000256" key="4">
    <source>
        <dbReference type="ARBA" id="ARBA00009567"/>
    </source>
</evidence>
<feature type="compositionally biased region" description="Acidic residues" evidence="9">
    <location>
        <begin position="520"/>
        <end position="535"/>
    </location>
</feature>
<evidence type="ECO:0000256" key="1">
    <source>
        <dbReference type="ARBA" id="ARBA00004123"/>
    </source>
</evidence>